<protein>
    <submittedName>
        <fullName evidence="1">Uncharacterized protein</fullName>
    </submittedName>
</protein>
<dbReference type="AlphaFoldDB" id="A0A3P1CH17"/>
<organism evidence="1 2">
    <name type="scientific">Larkinella knui</name>
    <dbReference type="NCBI Taxonomy" id="2025310"/>
    <lineage>
        <taxon>Bacteria</taxon>
        <taxon>Pseudomonadati</taxon>
        <taxon>Bacteroidota</taxon>
        <taxon>Cytophagia</taxon>
        <taxon>Cytophagales</taxon>
        <taxon>Spirosomataceae</taxon>
        <taxon>Larkinella</taxon>
    </lineage>
</organism>
<reference evidence="1 2" key="1">
    <citation type="submission" date="2018-11" db="EMBL/GenBank/DDBJ databases">
        <authorList>
            <person name="Zhou Z."/>
            <person name="Wang G."/>
        </authorList>
    </citation>
    <scope>NUCLEOTIDE SEQUENCE [LARGE SCALE GENOMIC DNA]</scope>
    <source>
        <strain evidence="1 2">KCTC42998</strain>
    </source>
</reference>
<evidence type="ECO:0000313" key="2">
    <source>
        <dbReference type="Proteomes" id="UP000274271"/>
    </source>
</evidence>
<dbReference type="RefSeq" id="WP_124908441.1">
    <property type="nucleotide sequence ID" value="NZ_RQJP01000004.1"/>
</dbReference>
<name>A0A3P1CH17_9BACT</name>
<keyword evidence="2" id="KW-1185">Reference proteome</keyword>
<dbReference type="Proteomes" id="UP000274271">
    <property type="component" value="Unassembled WGS sequence"/>
</dbReference>
<dbReference type="EMBL" id="RQJP01000004">
    <property type="protein sequence ID" value="RRB12488.1"/>
    <property type="molecule type" value="Genomic_DNA"/>
</dbReference>
<comment type="caution">
    <text evidence="1">The sequence shown here is derived from an EMBL/GenBank/DDBJ whole genome shotgun (WGS) entry which is preliminary data.</text>
</comment>
<proteinExistence type="predicted"/>
<evidence type="ECO:0000313" key="1">
    <source>
        <dbReference type="EMBL" id="RRB12488.1"/>
    </source>
</evidence>
<sequence>MMLTLTQVVFRYDAGDLSNESDETLLAIRTGIEQELATAPDHIDSIFGRYLIQKYNEIVGYINQLLTRRYGCDD</sequence>
<accession>A0A3P1CH17</accession>
<gene>
    <name evidence="1" type="ORF">EHT87_20020</name>
</gene>